<keyword evidence="2" id="KW-1185">Reference proteome</keyword>
<dbReference type="InterPro" id="IPR014729">
    <property type="entry name" value="Rossmann-like_a/b/a_fold"/>
</dbReference>
<evidence type="ECO:0000313" key="1">
    <source>
        <dbReference type="EMBL" id="ONK57326.1"/>
    </source>
</evidence>
<dbReference type="Gramene" id="ONK57326">
    <property type="protein sequence ID" value="ONK57326"/>
    <property type="gene ID" value="A4U43_C10F18920"/>
</dbReference>
<sequence length="93" mass="10244">MDVDVPLPLDKLAVPPTEGAESSNALNREGKDIEKIIFDDEILSENKNNIIPVDERVPNQISSTRVSLLDSAIFSTGYCFSQSSKVLAIFGRY</sequence>
<gene>
    <name evidence="1" type="ORF">A4U43_C10F18920</name>
</gene>
<dbReference type="AlphaFoldDB" id="A0A5P1E8R4"/>
<organism evidence="1 2">
    <name type="scientific">Asparagus officinalis</name>
    <name type="common">Garden asparagus</name>
    <dbReference type="NCBI Taxonomy" id="4686"/>
    <lineage>
        <taxon>Eukaryota</taxon>
        <taxon>Viridiplantae</taxon>
        <taxon>Streptophyta</taxon>
        <taxon>Embryophyta</taxon>
        <taxon>Tracheophyta</taxon>
        <taxon>Spermatophyta</taxon>
        <taxon>Magnoliopsida</taxon>
        <taxon>Liliopsida</taxon>
        <taxon>Asparagales</taxon>
        <taxon>Asparagaceae</taxon>
        <taxon>Asparagoideae</taxon>
        <taxon>Asparagus</taxon>
    </lineage>
</organism>
<name>A0A5P1E8R4_ASPOF</name>
<reference evidence="2" key="1">
    <citation type="journal article" date="2017" name="Nat. Commun.">
        <title>The asparagus genome sheds light on the origin and evolution of a young Y chromosome.</title>
        <authorList>
            <person name="Harkess A."/>
            <person name="Zhou J."/>
            <person name="Xu C."/>
            <person name="Bowers J.E."/>
            <person name="Van der Hulst R."/>
            <person name="Ayyampalayam S."/>
            <person name="Mercati F."/>
            <person name="Riccardi P."/>
            <person name="McKain M.R."/>
            <person name="Kakrana A."/>
            <person name="Tang H."/>
            <person name="Ray J."/>
            <person name="Groenendijk J."/>
            <person name="Arikit S."/>
            <person name="Mathioni S.M."/>
            <person name="Nakano M."/>
            <person name="Shan H."/>
            <person name="Telgmann-Rauber A."/>
            <person name="Kanno A."/>
            <person name="Yue Z."/>
            <person name="Chen H."/>
            <person name="Li W."/>
            <person name="Chen Y."/>
            <person name="Xu X."/>
            <person name="Zhang Y."/>
            <person name="Luo S."/>
            <person name="Chen H."/>
            <person name="Gao J."/>
            <person name="Mao Z."/>
            <person name="Pires J.C."/>
            <person name="Luo M."/>
            <person name="Kudrna D."/>
            <person name="Wing R.A."/>
            <person name="Meyers B.C."/>
            <person name="Yi K."/>
            <person name="Kong H."/>
            <person name="Lavrijsen P."/>
            <person name="Sunseri F."/>
            <person name="Falavigna A."/>
            <person name="Ye Y."/>
            <person name="Leebens-Mack J.H."/>
            <person name="Chen G."/>
        </authorList>
    </citation>
    <scope>NUCLEOTIDE SEQUENCE [LARGE SCALE GENOMIC DNA]</scope>
    <source>
        <strain evidence="2">cv. DH0086</strain>
    </source>
</reference>
<dbReference type="EMBL" id="CM007390">
    <property type="protein sequence ID" value="ONK57326.1"/>
    <property type="molecule type" value="Genomic_DNA"/>
</dbReference>
<dbReference type="Gene3D" id="3.40.50.620">
    <property type="entry name" value="HUPs"/>
    <property type="match status" value="1"/>
</dbReference>
<evidence type="ECO:0000313" key="2">
    <source>
        <dbReference type="Proteomes" id="UP000243459"/>
    </source>
</evidence>
<protein>
    <submittedName>
        <fullName evidence="1">Uncharacterized protein</fullName>
    </submittedName>
</protein>
<accession>A0A5P1E8R4</accession>
<proteinExistence type="predicted"/>
<dbReference type="Proteomes" id="UP000243459">
    <property type="component" value="Chromosome 10"/>
</dbReference>